<dbReference type="GO" id="GO:0016747">
    <property type="term" value="F:acyltransferase activity, transferring groups other than amino-acyl groups"/>
    <property type="evidence" value="ECO:0007669"/>
    <property type="project" value="TreeGrafter"/>
</dbReference>
<evidence type="ECO:0000313" key="5">
    <source>
        <dbReference type="Proteomes" id="UP000243459"/>
    </source>
</evidence>
<dbReference type="PANTHER" id="PTHR11802:SF461">
    <property type="entry name" value="OS02G0687900 PROTEIN"/>
    <property type="match status" value="1"/>
</dbReference>
<evidence type="ECO:0000313" key="4">
    <source>
        <dbReference type="EMBL" id="ONK58737.1"/>
    </source>
</evidence>
<dbReference type="Gene3D" id="3.40.50.11320">
    <property type="match status" value="1"/>
</dbReference>
<dbReference type="InterPro" id="IPR033124">
    <property type="entry name" value="Ser_caboxypep_his_AS"/>
</dbReference>
<evidence type="ECO:0000256" key="3">
    <source>
        <dbReference type="SAM" id="SignalP"/>
    </source>
</evidence>
<reference evidence="5" key="1">
    <citation type="journal article" date="2017" name="Nat. Commun.">
        <title>The asparagus genome sheds light on the origin and evolution of a young Y chromosome.</title>
        <authorList>
            <person name="Harkess A."/>
            <person name="Zhou J."/>
            <person name="Xu C."/>
            <person name="Bowers J.E."/>
            <person name="Van der Hulst R."/>
            <person name="Ayyampalayam S."/>
            <person name="Mercati F."/>
            <person name="Riccardi P."/>
            <person name="McKain M.R."/>
            <person name="Kakrana A."/>
            <person name="Tang H."/>
            <person name="Ray J."/>
            <person name="Groenendijk J."/>
            <person name="Arikit S."/>
            <person name="Mathioni S.M."/>
            <person name="Nakano M."/>
            <person name="Shan H."/>
            <person name="Telgmann-Rauber A."/>
            <person name="Kanno A."/>
            <person name="Yue Z."/>
            <person name="Chen H."/>
            <person name="Li W."/>
            <person name="Chen Y."/>
            <person name="Xu X."/>
            <person name="Zhang Y."/>
            <person name="Luo S."/>
            <person name="Chen H."/>
            <person name="Gao J."/>
            <person name="Mao Z."/>
            <person name="Pires J.C."/>
            <person name="Luo M."/>
            <person name="Kudrna D."/>
            <person name="Wing R.A."/>
            <person name="Meyers B.C."/>
            <person name="Yi K."/>
            <person name="Kong H."/>
            <person name="Lavrijsen P."/>
            <person name="Sunseri F."/>
            <person name="Falavigna A."/>
            <person name="Ye Y."/>
            <person name="Leebens-Mack J.H."/>
            <person name="Chen G."/>
        </authorList>
    </citation>
    <scope>NUCLEOTIDE SEQUENCE [LARGE SCALE GENOMIC DNA]</scope>
    <source>
        <strain evidence="5">cv. DH0086</strain>
    </source>
</reference>
<dbReference type="AlphaFoldDB" id="A0A5P1EB94"/>
<sequence length="324" mass="36119">MALYPPPLPPFLLFLLLLLLHPFTPRALSAVTVTHLPGFSGALPFRLETGYVSVDEVNDVELFYYFIQSEQRSPREAPVILWLTGGPGCSAFSGLVFEIGPLQFVTKKYDGSVPSLVYRNCSWTKIANVIFLDSPVGTGFSFSRNPEGYVLDDTGLSIQIHEFLKKWFIEHPEFMANHLYIAGDSYAGKFVPLVAHEIAKGIEAGHSPLLNLKGYVIGNAATGELVDLNSRVPYAHGVGIISDELYEDLLIPFIGTQAWIRSLNYSIVDDWRSWHVDGQVAGYTRKYSNSLTFATVKDAGHTAPEYKPKSCFMMLARWISHRPL</sequence>
<feature type="chain" id="PRO_5024436314" description="Carboxypeptidase" evidence="3">
    <location>
        <begin position="30"/>
        <end position="324"/>
    </location>
</feature>
<dbReference type="EMBL" id="CM007389">
    <property type="protein sequence ID" value="ONK58737.1"/>
    <property type="molecule type" value="Genomic_DNA"/>
</dbReference>
<dbReference type="PANTHER" id="PTHR11802">
    <property type="entry name" value="SERINE PROTEASE FAMILY S10 SERINE CARBOXYPEPTIDASE"/>
    <property type="match status" value="1"/>
</dbReference>
<dbReference type="Gramene" id="ONK58737">
    <property type="protein sequence ID" value="ONK58737"/>
    <property type="gene ID" value="A4U43_C09F16140"/>
</dbReference>
<dbReference type="SUPFAM" id="SSF53474">
    <property type="entry name" value="alpha/beta-Hydrolases"/>
    <property type="match status" value="2"/>
</dbReference>
<proteinExistence type="inferred from homology"/>
<dbReference type="InterPro" id="IPR029058">
    <property type="entry name" value="AB_hydrolase_fold"/>
</dbReference>
<organism evidence="4 5">
    <name type="scientific">Asparagus officinalis</name>
    <name type="common">Garden asparagus</name>
    <dbReference type="NCBI Taxonomy" id="4686"/>
    <lineage>
        <taxon>Eukaryota</taxon>
        <taxon>Viridiplantae</taxon>
        <taxon>Streptophyta</taxon>
        <taxon>Embryophyta</taxon>
        <taxon>Tracheophyta</taxon>
        <taxon>Spermatophyta</taxon>
        <taxon>Magnoliopsida</taxon>
        <taxon>Liliopsida</taxon>
        <taxon>Asparagales</taxon>
        <taxon>Asparagaceae</taxon>
        <taxon>Asparagoideae</taxon>
        <taxon>Asparagus</taxon>
    </lineage>
</organism>
<comment type="similarity">
    <text evidence="1">Belongs to the peptidase S10 family.</text>
</comment>
<keyword evidence="3" id="KW-0732">Signal</keyword>
<dbReference type="Pfam" id="PF00450">
    <property type="entry name" value="Peptidase_S10"/>
    <property type="match status" value="1"/>
</dbReference>
<keyword evidence="2" id="KW-0325">Glycoprotein</keyword>
<dbReference type="InterPro" id="IPR001563">
    <property type="entry name" value="Peptidase_S10"/>
</dbReference>
<protein>
    <recommendedName>
        <fullName evidence="6">Carboxypeptidase</fullName>
    </recommendedName>
</protein>
<dbReference type="Proteomes" id="UP000243459">
    <property type="component" value="Chromosome 9"/>
</dbReference>
<dbReference type="PRINTS" id="PR00724">
    <property type="entry name" value="CRBOXYPTASEC"/>
</dbReference>
<name>A0A5P1EB94_ASPOF</name>
<dbReference type="FunFam" id="3.40.50.1820:FF:000072">
    <property type="entry name" value="Serine carboxypeptidase-like 19"/>
    <property type="match status" value="1"/>
</dbReference>
<evidence type="ECO:0008006" key="6">
    <source>
        <dbReference type="Google" id="ProtNLM"/>
    </source>
</evidence>
<keyword evidence="5" id="KW-1185">Reference proteome</keyword>
<dbReference type="Gene3D" id="3.40.50.1820">
    <property type="entry name" value="alpha/beta hydrolase"/>
    <property type="match status" value="1"/>
</dbReference>
<accession>A0A5P1EB94</accession>
<dbReference type="GO" id="GO:0004185">
    <property type="term" value="F:serine-type carboxypeptidase activity"/>
    <property type="evidence" value="ECO:0007669"/>
    <property type="project" value="InterPro"/>
</dbReference>
<evidence type="ECO:0000256" key="2">
    <source>
        <dbReference type="ARBA" id="ARBA00023180"/>
    </source>
</evidence>
<feature type="signal peptide" evidence="3">
    <location>
        <begin position="1"/>
        <end position="29"/>
    </location>
</feature>
<dbReference type="PROSITE" id="PS00560">
    <property type="entry name" value="CARBOXYPEPT_SER_HIS"/>
    <property type="match status" value="1"/>
</dbReference>
<gene>
    <name evidence="4" type="ORF">A4U43_C09F16140</name>
</gene>
<dbReference type="OMA" id="WHIEGQS"/>
<evidence type="ECO:0000256" key="1">
    <source>
        <dbReference type="ARBA" id="ARBA00009431"/>
    </source>
</evidence>
<dbReference type="GO" id="GO:0006508">
    <property type="term" value="P:proteolysis"/>
    <property type="evidence" value="ECO:0007669"/>
    <property type="project" value="InterPro"/>
</dbReference>
<dbReference type="GO" id="GO:0019748">
    <property type="term" value="P:secondary metabolic process"/>
    <property type="evidence" value="ECO:0007669"/>
    <property type="project" value="TreeGrafter"/>
</dbReference>